<dbReference type="AlphaFoldDB" id="A0A918KTX0"/>
<proteinExistence type="inferred from homology"/>
<dbReference type="InterPro" id="IPR036590">
    <property type="entry name" value="SRAP-like"/>
</dbReference>
<name>A0A918KTX0_9GAMM</name>
<protein>
    <recommendedName>
        <fullName evidence="8">Abasic site processing protein</fullName>
        <ecNumber evidence="8">3.4.-.-</ecNumber>
    </recommendedName>
</protein>
<keyword evidence="3" id="KW-0227">DNA damage</keyword>
<reference evidence="9" key="1">
    <citation type="journal article" date="2014" name="Int. J. Syst. Evol. Microbiol.">
        <title>Complete genome sequence of Corynebacterium casei LMG S-19264T (=DSM 44701T), isolated from a smear-ripened cheese.</title>
        <authorList>
            <consortium name="US DOE Joint Genome Institute (JGI-PGF)"/>
            <person name="Walter F."/>
            <person name="Albersmeier A."/>
            <person name="Kalinowski J."/>
            <person name="Ruckert C."/>
        </authorList>
    </citation>
    <scope>NUCLEOTIDE SEQUENCE</scope>
    <source>
        <strain evidence="9">KCTC 22169</strain>
    </source>
</reference>
<evidence type="ECO:0000256" key="2">
    <source>
        <dbReference type="ARBA" id="ARBA00022670"/>
    </source>
</evidence>
<sequence>MCGAIYNVTDFPLLEPILDMAGYSESEIEKVLGKKECRPTDSVLAMVPTREGPRLMPATWWLKLDKRTLKPDTRWATFNCRSDHILTSKLHTIPPKSFRSVVVANGFFEWQPVYSGGRLFTDLTEAEQAKPPKPIRKQRYLVHTPGQLMLLGALCKHWLDEAGEPKVSTGIITLPPHPRFLDVHHKSFPLVLKPEELEDWLNPKVEHSAFEALFGVTDVRVEVEAQAVNDGDFSALDTEPFVLRPVG</sequence>
<evidence type="ECO:0000256" key="3">
    <source>
        <dbReference type="ARBA" id="ARBA00022763"/>
    </source>
</evidence>
<dbReference type="Proteomes" id="UP000626148">
    <property type="component" value="Unassembled WGS sequence"/>
</dbReference>
<keyword evidence="5" id="KW-0190">Covalent protein-DNA linkage</keyword>
<dbReference type="RefSeq" id="WP_189613781.1">
    <property type="nucleotide sequence ID" value="NZ_BMXR01000023.1"/>
</dbReference>
<comment type="caution">
    <text evidence="9">The sequence shown here is derived from an EMBL/GenBank/DDBJ whole genome shotgun (WGS) entry which is preliminary data.</text>
</comment>
<dbReference type="GO" id="GO:0006508">
    <property type="term" value="P:proteolysis"/>
    <property type="evidence" value="ECO:0007669"/>
    <property type="project" value="UniProtKB-KW"/>
</dbReference>
<dbReference type="PANTHER" id="PTHR13604">
    <property type="entry name" value="DC12-RELATED"/>
    <property type="match status" value="1"/>
</dbReference>
<dbReference type="EMBL" id="BMXR01000023">
    <property type="protein sequence ID" value="GGX75954.1"/>
    <property type="molecule type" value="Genomic_DNA"/>
</dbReference>
<keyword evidence="7" id="KW-0456">Lyase</keyword>
<evidence type="ECO:0000313" key="10">
    <source>
        <dbReference type="Proteomes" id="UP000626148"/>
    </source>
</evidence>
<evidence type="ECO:0000256" key="8">
    <source>
        <dbReference type="RuleBase" id="RU364100"/>
    </source>
</evidence>
<dbReference type="SUPFAM" id="SSF143081">
    <property type="entry name" value="BB1717-like"/>
    <property type="match status" value="1"/>
</dbReference>
<comment type="similarity">
    <text evidence="1 8">Belongs to the SOS response-associated peptidase family.</text>
</comment>
<evidence type="ECO:0000256" key="4">
    <source>
        <dbReference type="ARBA" id="ARBA00022801"/>
    </source>
</evidence>
<evidence type="ECO:0000256" key="5">
    <source>
        <dbReference type="ARBA" id="ARBA00023124"/>
    </source>
</evidence>
<dbReference type="GO" id="GO:0003697">
    <property type="term" value="F:single-stranded DNA binding"/>
    <property type="evidence" value="ECO:0007669"/>
    <property type="project" value="InterPro"/>
</dbReference>
<dbReference type="GO" id="GO:0008233">
    <property type="term" value="F:peptidase activity"/>
    <property type="evidence" value="ECO:0007669"/>
    <property type="project" value="UniProtKB-KW"/>
</dbReference>
<keyword evidence="4 8" id="KW-0378">Hydrolase</keyword>
<keyword evidence="2 8" id="KW-0645">Protease</keyword>
<reference evidence="9" key="2">
    <citation type="submission" date="2020-09" db="EMBL/GenBank/DDBJ databases">
        <authorList>
            <person name="Sun Q."/>
            <person name="Kim S."/>
        </authorList>
    </citation>
    <scope>NUCLEOTIDE SEQUENCE</scope>
    <source>
        <strain evidence="9">KCTC 22169</strain>
    </source>
</reference>
<accession>A0A918KTX0</accession>
<dbReference type="Gene3D" id="3.90.1680.10">
    <property type="entry name" value="SOS response associated peptidase-like"/>
    <property type="match status" value="1"/>
</dbReference>
<keyword evidence="10" id="KW-1185">Reference proteome</keyword>
<evidence type="ECO:0000256" key="1">
    <source>
        <dbReference type="ARBA" id="ARBA00008136"/>
    </source>
</evidence>
<evidence type="ECO:0000256" key="6">
    <source>
        <dbReference type="ARBA" id="ARBA00023125"/>
    </source>
</evidence>
<dbReference type="GO" id="GO:0106300">
    <property type="term" value="P:protein-DNA covalent cross-linking repair"/>
    <property type="evidence" value="ECO:0007669"/>
    <property type="project" value="InterPro"/>
</dbReference>
<evidence type="ECO:0000313" key="9">
    <source>
        <dbReference type="EMBL" id="GGX75954.1"/>
    </source>
</evidence>
<dbReference type="Pfam" id="PF02586">
    <property type="entry name" value="SRAP"/>
    <property type="match status" value="1"/>
</dbReference>
<evidence type="ECO:0000256" key="7">
    <source>
        <dbReference type="ARBA" id="ARBA00023239"/>
    </source>
</evidence>
<dbReference type="InterPro" id="IPR003738">
    <property type="entry name" value="SRAP"/>
</dbReference>
<keyword evidence="6" id="KW-0238">DNA-binding</keyword>
<dbReference type="PANTHER" id="PTHR13604:SF0">
    <property type="entry name" value="ABASIC SITE PROCESSING PROTEIN HMCES"/>
    <property type="match status" value="1"/>
</dbReference>
<dbReference type="EC" id="3.4.-.-" evidence="8"/>
<gene>
    <name evidence="9" type="ORF">GCM10007392_48730</name>
</gene>
<organism evidence="9 10">
    <name type="scientific">Saccharospirillum salsuginis</name>
    <dbReference type="NCBI Taxonomy" id="418750"/>
    <lineage>
        <taxon>Bacteria</taxon>
        <taxon>Pseudomonadati</taxon>
        <taxon>Pseudomonadota</taxon>
        <taxon>Gammaproteobacteria</taxon>
        <taxon>Oceanospirillales</taxon>
        <taxon>Saccharospirillaceae</taxon>
        <taxon>Saccharospirillum</taxon>
    </lineage>
</organism>
<dbReference type="GO" id="GO:0016829">
    <property type="term" value="F:lyase activity"/>
    <property type="evidence" value="ECO:0007669"/>
    <property type="project" value="UniProtKB-KW"/>
</dbReference>